<keyword evidence="2" id="KW-1185">Reference proteome</keyword>
<accession>A0ABR9TBK3</accession>
<evidence type="ECO:0000313" key="1">
    <source>
        <dbReference type="EMBL" id="MBE8722716.1"/>
    </source>
</evidence>
<protein>
    <submittedName>
        <fullName evidence="1">Uncharacterized protein</fullName>
    </submittedName>
</protein>
<sequence length="113" mass="13071">MFSFASCKKEKVNGEKRVKNLSTIDIGLRIPELRDTRNDTIRLVLYPSAMFYFVDAGLTQSENNIKLFKKAIKQRLPVRVMVYEDNQLEVAAVYPATEEDLARFRESSLHNDN</sequence>
<dbReference type="Gene3D" id="2.40.50.340">
    <property type="match status" value="1"/>
</dbReference>
<name>A0ABR9TBK3_9SPHI</name>
<dbReference type="Proteomes" id="UP000618319">
    <property type="component" value="Unassembled WGS sequence"/>
</dbReference>
<proteinExistence type="predicted"/>
<comment type="caution">
    <text evidence="1">The sequence shown here is derived from an EMBL/GenBank/DDBJ whole genome shotgun (WGS) entry which is preliminary data.</text>
</comment>
<evidence type="ECO:0000313" key="2">
    <source>
        <dbReference type="Proteomes" id="UP000618319"/>
    </source>
</evidence>
<reference evidence="1 2" key="1">
    <citation type="submission" date="2018-02" db="EMBL/GenBank/DDBJ databases">
        <title>Sphingobacterium KA21.</title>
        <authorList>
            <person name="Vasarhelyi B.M."/>
            <person name="Deshmukh S."/>
            <person name="Balint B."/>
            <person name="Kukolya J."/>
        </authorList>
    </citation>
    <scope>NUCLEOTIDE SEQUENCE [LARGE SCALE GENOMIC DNA]</scope>
    <source>
        <strain evidence="1 2">Ka21</strain>
    </source>
</reference>
<gene>
    <name evidence="1" type="ORF">C4F40_18500</name>
</gene>
<organism evidence="1 2">
    <name type="scientific">Sphingobacterium pedocola</name>
    <dbReference type="NCBI Taxonomy" id="2082722"/>
    <lineage>
        <taxon>Bacteria</taxon>
        <taxon>Pseudomonadati</taxon>
        <taxon>Bacteroidota</taxon>
        <taxon>Sphingobacteriia</taxon>
        <taxon>Sphingobacteriales</taxon>
        <taxon>Sphingobacteriaceae</taxon>
        <taxon>Sphingobacterium</taxon>
    </lineage>
</organism>
<dbReference type="EMBL" id="PSKQ01000024">
    <property type="protein sequence ID" value="MBE8722716.1"/>
    <property type="molecule type" value="Genomic_DNA"/>
</dbReference>